<dbReference type="InterPro" id="IPR035919">
    <property type="entry name" value="EAL_sf"/>
</dbReference>
<protein>
    <submittedName>
        <fullName evidence="2">EAL domain-containing protein</fullName>
    </submittedName>
</protein>
<dbReference type="InterPro" id="IPR018842">
    <property type="entry name" value="YkuI_C"/>
</dbReference>
<dbReference type="SUPFAM" id="SSF103190">
    <property type="entry name" value="Sensory domain-like"/>
    <property type="match status" value="1"/>
</dbReference>
<accession>A0A841TJQ9</accession>
<name>A0A841TJQ9_9BACL</name>
<evidence type="ECO:0000313" key="2">
    <source>
        <dbReference type="EMBL" id="MBB6679458.1"/>
    </source>
</evidence>
<dbReference type="InterPro" id="IPR029151">
    <property type="entry name" value="Sensor-like_sf"/>
</dbReference>
<dbReference type="InterPro" id="IPR050706">
    <property type="entry name" value="Cyclic-di-GMP_PDE-like"/>
</dbReference>
<dbReference type="CDD" id="cd01948">
    <property type="entry name" value="EAL"/>
    <property type="match status" value="1"/>
</dbReference>
<organism evidence="2 3">
    <name type="scientific">Cohnella lubricantis</name>
    <dbReference type="NCBI Taxonomy" id="2163172"/>
    <lineage>
        <taxon>Bacteria</taxon>
        <taxon>Bacillati</taxon>
        <taxon>Bacillota</taxon>
        <taxon>Bacilli</taxon>
        <taxon>Bacillales</taxon>
        <taxon>Paenibacillaceae</taxon>
        <taxon>Cohnella</taxon>
    </lineage>
</organism>
<dbReference type="AlphaFoldDB" id="A0A841TJQ9"/>
<keyword evidence="3" id="KW-1185">Reference proteome</keyword>
<gene>
    <name evidence="2" type="ORF">H4Q31_19410</name>
</gene>
<dbReference type="Pfam" id="PF00563">
    <property type="entry name" value="EAL"/>
    <property type="match status" value="1"/>
</dbReference>
<proteinExistence type="predicted"/>
<dbReference type="GO" id="GO:0071111">
    <property type="term" value="F:cyclic-guanylate-specific phosphodiesterase activity"/>
    <property type="evidence" value="ECO:0007669"/>
    <property type="project" value="InterPro"/>
</dbReference>
<dbReference type="PROSITE" id="PS50883">
    <property type="entry name" value="EAL"/>
    <property type="match status" value="1"/>
</dbReference>
<dbReference type="Pfam" id="PF10388">
    <property type="entry name" value="YkuI_C"/>
    <property type="match status" value="1"/>
</dbReference>
<reference evidence="2 3" key="1">
    <citation type="submission" date="2020-08" db="EMBL/GenBank/DDBJ databases">
        <title>Cohnella phylogeny.</title>
        <authorList>
            <person name="Dunlap C."/>
        </authorList>
    </citation>
    <scope>NUCLEOTIDE SEQUENCE [LARGE SCALE GENOMIC DNA]</scope>
    <source>
        <strain evidence="2 3">DSM 103658</strain>
    </source>
</reference>
<feature type="domain" description="EAL" evidence="1">
    <location>
        <begin position="3"/>
        <end position="256"/>
    </location>
</feature>
<dbReference type="Gene3D" id="3.30.450.20">
    <property type="entry name" value="PAS domain"/>
    <property type="match status" value="1"/>
</dbReference>
<dbReference type="PANTHER" id="PTHR33121:SF82">
    <property type="entry name" value="SIGNAL TRANSDUCTION PROTEIN CONTAINING A EAL DOMAIN"/>
    <property type="match status" value="1"/>
</dbReference>
<dbReference type="Gene3D" id="3.20.20.450">
    <property type="entry name" value="EAL domain"/>
    <property type="match status" value="1"/>
</dbReference>
<sequence length="415" mass="47190">MSHLSHTSAIPSAPPADQLTAFYQPILALDSRRIIGYELLGRQRVGDEVRSLGPFFTHPQVPELEQIRIDRLLREQAFAKLEASPDSPTIFVNIKPTWISKHYHESGELYTLQLLRKYGIEPGRVCIEITEEEFGGPMSDLVQVIDLYRAAGCRIAIDDVGSGFSNYDRIAQIRPHLLKVDIHLMKRSASHSGYLGILRSFSSLAEQMGASLLVEGVETRDELQRAIQIGARYLQGYLFAPAEPNFRAPDEFVPLIEEELNAHRRQVQISERSWLERSLQLAESARSFGFDRLAASAAGSCPTAEEADRILEQWLPLLDECCLYVFMCRNNGVQLSSTLARKPDGSWRRDEQFRGSDWSWRPYFIPHLLQSKQEDTRVSPKYADLETHAWVRTVSICLGEFVLFLDIRDDIEPSI</sequence>
<dbReference type="InterPro" id="IPR001633">
    <property type="entry name" value="EAL_dom"/>
</dbReference>
<evidence type="ECO:0000313" key="3">
    <source>
        <dbReference type="Proteomes" id="UP000574133"/>
    </source>
</evidence>
<dbReference type="EMBL" id="JACJVN010000083">
    <property type="protein sequence ID" value="MBB6679458.1"/>
    <property type="molecule type" value="Genomic_DNA"/>
</dbReference>
<dbReference type="SMART" id="SM00052">
    <property type="entry name" value="EAL"/>
    <property type="match status" value="1"/>
</dbReference>
<comment type="caution">
    <text evidence="2">The sequence shown here is derived from an EMBL/GenBank/DDBJ whole genome shotgun (WGS) entry which is preliminary data.</text>
</comment>
<dbReference type="PANTHER" id="PTHR33121">
    <property type="entry name" value="CYCLIC DI-GMP PHOSPHODIESTERASE PDEF"/>
    <property type="match status" value="1"/>
</dbReference>
<dbReference type="SUPFAM" id="SSF141868">
    <property type="entry name" value="EAL domain-like"/>
    <property type="match status" value="1"/>
</dbReference>
<dbReference type="RefSeq" id="WP_185180717.1">
    <property type="nucleotide sequence ID" value="NZ_CBCSEP010000026.1"/>
</dbReference>
<evidence type="ECO:0000259" key="1">
    <source>
        <dbReference type="PROSITE" id="PS50883"/>
    </source>
</evidence>
<dbReference type="Proteomes" id="UP000574133">
    <property type="component" value="Unassembled WGS sequence"/>
</dbReference>